<comment type="function">
    <text evidence="3">Catalyzes the dismutation of two molecules of 6,7-dimethyl-8-ribityllumazine, resulting in the formation of riboflavin and 5-amino-6-(D-ribitylamino)uracil.</text>
</comment>
<dbReference type="eggNOG" id="COG0307">
    <property type="taxonomic scope" value="Bacteria"/>
</dbReference>
<evidence type="ECO:0000313" key="20">
    <source>
        <dbReference type="Proteomes" id="UP000000387"/>
    </source>
</evidence>
<feature type="domain" description="Lumazine-binding" evidence="18">
    <location>
        <begin position="146"/>
        <end position="247"/>
    </location>
</feature>
<name>E3H1P9_ROTDC</name>
<dbReference type="GO" id="GO:0005829">
    <property type="term" value="C:cytosol"/>
    <property type="evidence" value="ECO:0007669"/>
    <property type="project" value="TreeGrafter"/>
</dbReference>
<dbReference type="GO" id="GO:0008686">
    <property type="term" value="F:3,4-dihydroxy-2-butanone-4-phosphate synthase activity"/>
    <property type="evidence" value="ECO:0007669"/>
    <property type="project" value="UniProtKB-UniRule"/>
</dbReference>
<dbReference type="PANTHER" id="PTHR21327:SF18">
    <property type="entry name" value="3,4-DIHYDROXY-2-BUTANONE 4-PHOSPHATE SYNTHASE"/>
    <property type="match status" value="1"/>
</dbReference>
<dbReference type="GO" id="GO:0009231">
    <property type="term" value="P:riboflavin biosynthetic process"/>
    <property type="evidence" value="ECO:0007669"/>
    <property type="project" value="UniProtKB-UniRule"/>
</dbReference>
<evidence type="ECO:0000256" key="15">
    <source>
        <dbReference type="ARBA" id="ARBA00060730"/>
    </source>
</evidence>
<evidence type="ECO:0000256" key="14">
    <source>
        <dbReference type="ARBA" id="ARBA00023239"/>
    </source>
</evidence>
<dbReference type="GO" id="GO:0030145">
    <property type="term" value="F:manganese ion binding"/>
    <property type="evidence" value="ECO:0007669"/>
    <property type="project" value="UniProtKB-UniRule"/>
</dbReference>
<dbReference type="GO" id="GO:0000287">
    <property type="term" value="F:magnesium ion binding"/>
    <property type="evidence" value="ECO:0007669"/>
    <property type="project" value="UniProtKB-UniRule"/>
</dbReference>
<feature type="binding site" evidence="16">
    <location>
        <begin position="288"/>
        <end position="289"/>
    </location>
    <ligand>
        <name>D-ribulose 5-phosphate</name>
        <dbReference type="ChEBI" id="CHEBI:58121"/>
    </ligand>
</feature>
<comment type="cofactor">
    <cofactor evidence="16">
        <name>Mg(2+)</name>
        <dbReference type="ChEBI" id="CHEBI:18420"/>
    </cofactor>
    <cofactor evidence="16">
        <name>Mn(2+)</name>
        <dbReference type="ChEBI" id="CHEBI:29035"/>
    </cofactor>
    <text evidence="16">Binds 2 divalent metal cations per subunit. Magnesium or manganese.</text>
</comment>
<dbReference type="InterPro" id="IPR026017">
    <property type="entry name" value="Lumazine-bd_dom"/>
</dbReference>
<feature type="repeat" description="Lumazine-binding" evidence="17">
    <location>
        <begin position="40"/>
        <end position="145"/>
    </location>
</feature>
<feature type="binding site" evidence="16">
    <location>
        <begin position="401"/>
        <end position="405"/>
    </location>
    <ligand>
        <name>D-ribulose 5-phosphate</name>
        <dbReference type="ChEBI" id="CHEBI:58121"/>
    </ligand>
</feature>
<evidence type="ECO:0000256" key="6">
    <source>
        <dbReference type="ARBA" id="ARBA00011738"/>
    </source>
</evidence>
<reference evidence="20" key="1">
    <citation type="submission" date="2010-10" db="EMBL/GenBank/DDBJ databases">
        <title>The complete genome of Rothia dentocariosa ATCC 17931.</title>
        <authorList>
            <person name="Muzny D."/>
            <person name="Qin X."/>
            <person name="Buhay C."/>
            <person name="Dugan-Rocha S."/>
            <person name="Ding Y."/>
            <person name="Chen G."/>
            <person name="Hawes A."/>
            <person name="Holder M."/>
            <person name="Jhangiani S."/>
            <person name="Johnson A."/>
            <person name="Khan Z."/>
            <person name="Li Z."/>
            <person name="Liu W."/>
            <person name="Liu X."/>
            <person name="Perez L."/>
            <person name="Shen H."/>
            <person name="Wang Q."/>
            <person name="Watt J."/>
            <person name="Xi L."/>
            <person name="Xin Y."/>
            <person name="Zhou J."/>
            <person name="Deng J."/>
            <person name="Jiang H."/>
            <person name="Liu Y."/>
            <person name="Qu J."/>
            <person name="Song X.-Z."/>
            <person name="Zhang L."/>
            <person name="Villasana D."/>
            <person name="Johnson A."/>
            <person name="Liu J."/>
            <person name="Liyanage D."/>
            <person name="Lorensuhewa L."/>
            <person name="Robinson T."/>
            <person name="Song A."/>
            <person name="Song B.-B."/>
            <person name="Dinh H."/>
            <person name="Thornton R."/>
            <person name="Coyle M."/>
            <person name="Francisco L."/>
            <person name="Jackson L."/>
            <person name="Javaid M."/>
            <person name="Korchina V."/>
            <person name="Kovar C."/>
            <person name="Mata R."/>
            <person name="Mathew T."/>
            <person name="Ngo R."/>
            <person name="Nguyen L."/>
            <person name="Nguyen N."/>
            <person name="Okwuonu G."/>
            <person name="Ongeri F."/>
            <person name="Pham C."/>
            <person name="Simmons D."/>
            <person name="Wilczek-Boney K."/>
            <person name="Hale W."/>
            <person name="Jakkamsetti A."/>
            <person name="Pham P."/>
            <person name="Ruth R."/>
            <person name="San Lucas F."/>
            <person name="Warren J."/>
            <person name="Zhang J."/>
            <person name="Zhao Z."/>
            <person name="Zhou C."/>
            <person name="Zhu D."/>
            <person name="Lee S."/>
            <person name="Bess C."/>
            <person name="Blankenburg K."/>
            <person name="Forbes L."/>
            <person name="Fu Q."/>
            <person name="Gubbala S."/>
            <person name="Hirani K."/>
            <person name="Jayaseelan J.C."/>
            <person name="Lara F."/>
            <person name="Munidasa M."/>
            <person name="Palculict T."/>
            <person name="Patil S."/>
            <person name="Pu L.-L."/>
            <person name="Saada N."/>
            <person name="Tang L."/>
            <person name="Weissenberger G."/>
            <person name="Zhu Y."/>
            <person name="Hemphill L."/>
            <person name="Shang Y."/>
            <person name="Youmans B."/>
            <person name="Ayvaz T."/>
            <person name="Ross M."/>
            <person name="Santibanez J."/>
            <person name="Aqrawi P."/>
            <person name="Gross S."/>
            <person name="Joshi V."/>
            <person name="Fowler G."/>
            <person name="Nazareth L."/>
            <person name="Reid J."/>
            <person name="Worley K."/>
            <person name="Petrosino J."/>
            <person name="Highlander S."/>
            <person name="Gibbs R."/>
        </authorList>
    </citation>
    <scope>NUCLEOTIDE SEQUENCE [LARGE SCALE GENOMIC DNA]</scope>
    <source>
        <strain evidence="20">ATCC 17931 / CDC X599 / XDIA</strain>
    </source>
</reference>
<evidence type="ECO:0000256" key="17">
    <source>
        <dbReference type="PROSITE-ProRule" id="PRU00524"/>
    </source>
</evidence>
<dbReference type="EMBL" id="CP002280">
    <property type="protein sequence ID" value="ADP41272.1"/>
    <property type="molecule type" value="Genomic_DNA"/>
</dbReference>
<evidence type="ECO:0000256" key="16">
    <source>
        <dbReference type="HAMAP-Rule" id="MF_00180"/>
    </source>
</evidence>
<feature type="binding site" evidence="16">
    <location>
        <position position="289"/>
    </location>
    <ligand>
        <name>Mg(2+)</name>
        <dbReference type="ChEBI" id="CHEBI:18420"/>
        <label>2</label>
    </ligand>
</feature>
<feature type="binding site" evidence="16">
    <location>
        <position position="293"/>
    </location>
    <ligand>
        <name>D-ribulose 5-phosphate</name>
        <dbReference type="ChEBI" id="CHEBI:58121"/>
    </ligand>
</feature>
<dbReference type="PROSITE" id="PS51177">
    <property type="entry name" value="LUMAZINE_BIND"/>
    <property type="match status" value="2"/>
</dbReference>
<dbReference type="EC" id="4.1.99.12" evidence="16"/>
<dbReference type="FunFam" id="2.40.30.20:FF:000004">
    <property type="entry name" value="Riboflavin synthase, alpha subunit"/>
    <property type="match status" value="1"/>
</dbReference>
<keyword evidence="13 16" id="KW-0464">Manganese</keyword>
<evidence type="ECO:0000256" key="5">
    <source>
        <dbReference type="ARBA" id="ARBA00004904"/>
    </source>
</evidence>
<dbReference type="GO" id="GO:0004746">
    <property type="term" value="F:riboflavin synthase activity"/>
    <property type="evidence" value="ECO:0007669"/>
    <property type="project" value="UniProtKB-UniRule"/>
</dbReference>
<organism evidence="19 20">
    <name type="scientific">Rothia dentocariosa (strain ATCC 17931 / CDC X599 / XDIA)</name>
    <dbReference type="NCBI Taxonomy" id="762948"/>
    <lineage>
        <taxon>Bacteria</taxon>
        <taxon>Bacillati</taxon>
        <taxon>Actinomycetota</taxon>
        <taxon>Actinomycetes</taxon>
        <taxon>Micrococcales</taxon>
        <taxon>Micrococcaceae</taxon>
        <taxon>Rothia</taxon>
    </lineage>
</organism>
<keyword evidence="10 16" id="KW-0479">Metal-binding</keyword>
<keyword evidence="11" id="KW-0677">Repeat</keyword>
<evidence type="ECO:0000256" key="13">
    <source>
        <dbReference type="ARBA" id="ARBA00023211"/>
    </source>
</evidence>
<sequence length="464" mass="49259">MHLHDISGNKRLIFIVIVQVIVAASEFHPVAAATEEKTHMFTGIIGALGTVESVQPVYDAQGTSTGAAYITINAGDIVSDLDHGGSLAVNGVCLTAVDEDSIEPQQFRAYAMGETLTRTNLGTLTQGSIVNLERCMPANGRFDGHVVQGHVDGIATVTSITEHDAWCTIRFSIPQELAPYLVEKGSIAVSGVSLTVTAVSASAESAPWFEVGLIPETLSTTNLGQLTVGDTVNLETDALAKYVARLMEMRNVDFHETSVVAQELDPIQEAIEAISAGRAVVVVDDENRENEGDIIFAAEYATEELMGFTIRYTSGVICAPMSHERADSMNLPPMTAHNEDPKGTAYTVSCDARVGTTTGISAADRARTVRVLADASAGPEDLSRPGHIFPLRAVAGGVLERAGHTEAAVELTRAAGLSGVGVIAELVHDDGSMMRFEALRSFAAAHSLPMISIEDLIQYVKERA</sequence>
<dbReference type="SUPFAM" id="SSF63380">
    <property type="entry name" value="Riboflavin synthase domain-like"/>
    <property type="match status" value="2"/>
</dbReference>
<dbReference type="Pfam" id="PF00677">
    <property type="entry name" value="Lum_binding"/>
    <property type="match status" value="2"/>
</dbReference>
<dbReference type="InterPro" id="IPR001783">
    <property type="entry name" value="Lumazine-bd"/>
</dbReference>
<evidence type="ECO:0000259" key="18">
    <source>
        <dbReference type="PROSITE" id="PS51177"/>
    </source>
</evidence>
<dbReference type="FunFam" id="3.90.870.10:FF:000002">
    <property type="entry name" value="3,4-dihydroxy-2-butanone 4-phosphate synthase"/>
    <property type="match status" value="1"/>
</dbReference>
<dbReference type="SUPFAM" id="SSF55821">
    <property type="entry name" value="YrdC/RibB"/>
    <property type="match status" value="1"/>
</dbReference>
<comment type="pathway">
    <text evidence="4">Cofactor biosynthesis; riboflavin biosynthesis; riboflavin from 2-hydroxy-3-oxobutyl phosphate and 5-amino-6-(D-ribitylamino)uracil: step 2/2.</text>
</comment>
<gene>
    <name evidence="19" type="primary">ribE</name>
    <name evidence="16" type="synonym">ribB</name>
    <name evidence="19" type="ordered locus">HMPREF0733_11815</name>
</gene>
<protein>
    <recommendedName>
        <fullName evidence="7 16">3,4-dihydroxy-2-butanone 4-phosphate synthase</fullName>
        <shortName evidence="16">DHBP synthase</shortName>
        <ecNumber evidence="16">4.1.99.12</ecNumber>
    </recommendedName>
</protein>
<evidence type="ECO:0000256" key="12">
    <source>
        <dbReference type="ARBA" id="ARBA00022842"/>
    </source>
</evidence>
<dbReference type="HOGENOM" id="CLU_047122_0_0_11"/>
<keyword evidence="9 19" id="KW-0808">Transferase</keyword>
<dbReference type="eggNOG" id="COG0108">
    <property type="taxonomic scope" value="Bacteria"/>
</dbReference>
<comment type="subunit">
    <text evidence="6 16">Homodimer.</text>
</comment>
<dbReference type="NCBIfam" id="TIGR00187">
    <property type="entry name" value="ribE"/>
    <property type="match status" value="1"/>
</dbReference>
<evidence type="ECO:0000256" key="11">
    <source>
        <dbReference type="ARBA" id="ARBA00022737"/>
    </source>
</evidence>
<feature type="binding site" evidence="16">
    <location>
        <position position="289"/>
    </location>
    <ligand>
        <name>Mg(2+)</name>
        <dbReference type="ChEBI" id="CHEBI:18420"/>
        <label>1</label>
    </ligand>
</feature>
<dbReference type="AlphaFoldDB" id="E3H1P9"/>
<feature type="domain" description="Lumazine-binding" evidence="18">
    <location>
        <begin position="40"/>
        <end position="145"/>
    </location>
</feature>
<keyword evidence="12 16" id="KW-0460">Magnesium</keyword>
<comment type="catalytic activity">
    <reaction evidence="16">
        <text>D-ribulose 5-phosphate = (2S)-2-hydroxy-3-oxobutyl phosphate + formate + H(+)</text>
        <dbReference type="Rhea" id="RHEA:18457"/>
        <dbReference type="ChEBI" id="CHEBI:15378"/>
        <dbReference type="ChEBI" id="CHEBI:15740"/>
        <dbReference type="ChEBI" id="CHEBI:58121"/>
        <dbReference type="ChEBI" id="CHEBI:58830"/>
        <dbReference type="EC" id="4.1.99.12"/>
    </reaction>
</comment>
<dbReference type="InterPro" id="IPR017945">
    <property type="entry name" value="DHBP_synth_RibB-like_a/b_dom"/>
</dbReference>
<keyword evidence="8 16" id="KW-0686">Riboflavin biosynthesis</keyword>
<dbReference type="NCBIfam" id="NF006767">
    <property type="entry name" value="PRK09289.1"/>
    <property type="match status" value="1"/>
</dbReference>
<dbReference type="HAMAP" id="MF_00180">
    <property type="entry name" value="RibB"/>
    <property type="match status" value="1"/>
</dbReference>
<dbReference type="Proteomes" id="UP000000387">
    <property type="component" value="Chromosome"/>
</dbReference>
<dbReference type="KEGG" id="rdn:HMPREF0733_11815"/>
<comment type="similarity">
    <text evidence="15 16">Belongs to the DHBP synthase family.</text>
</comment>
<comment type="pathway">
    <text evidence="5 16">Cofactor biosynthesis; riboflavin biosynthesis; 2-hydroxy-3-oxobutyl phosphate from D-ribulose 5-phosphate: step 1/1.</text>
</comment>
<dbReference type="UniPathway" id="UPA00275">
    <property type="reaction ID" value="UER00399"/>
</dbReference>
<dbReference type="CDD" id="cd00402">
    <property type="entry name" value="Riboflavin_synthase_like"/>
    <property type="match status" value="1"/>
</dbReference>
<evidence type="ECO:0000313" key="19">
    <source>
        <dbReference type="EMBL" id="ADP41272.1"/>
    </source>
</evidence>
<feature type="repeat" description="Lumazine-binding" evidence="17">
    <location>
        <begin position="146"/>
        <end position="247"/>
    </location>
</feature>
<evidence type="ECO:0000256" key="7">
    <source>
        <dbReference type="ARBA" id="ARBA00018836"/>
    </source>
</evidence>
<evidence type="ECO:0000256" key="4">
    <source>
        <dbReference type="ARBA" id="ARBA00004887"/>
    </source>
</evidence>
<accession>E3H1P9</accession>
<feature type="site" description="Essential for catalytic activity" evidence="16">
    <location>
        <position position="387"/>
    </location>
</feature>
<proteinExistence type="inferred from homology"/>
<dbReference type="InterPro" id="IPR023366">
    <property type="entry name" value="ATP_synth_asu-like_sf"/>
</dbReference>
<dbReference type="Gene3D" id="3.90.870.10">
    <property type="entry name" value="DHBP synthase"/>
    <property type="match status" value="1"/>
</dbReference>
<evidence type="ECO:0000256" key="1">
    <source>
        <dbReference type="ARBA" id="ARBA00000968"/>
    </source>
</evidence>
<evidence type="ECO:0000256" key="2">
    <source>
        <dbReference type="ARBA" id="ARBA00002284"/>
    </source>
</evidence>
<comment type="function">
    <text evidence="2 16">Catalyzes the conversion of D-ribulose 5-phosphate to formate and 3,4-dihydroxy-2-butanone 4-phosphate.</text>
</comment>
<dbReference type="NCBIfam" id="TIGR00506">
    <property type="entry name" value="ribB"/>
    <property type="match status" value="1"/>
</dbReference>
<dbReference type="InterPro" id="IPR017938">
    <property type="entry name" value="Riboflavin_synthase-like_b-brl"/>
</dbReference>
<dbReference type="InterPro" id="IPR000422">
    <property type="entry name" value="DHBP_synthase_RibB"/>
</dbReference>
<comment type="catalytic activity">
    <reaction evidence="1">
        <text>2 6,7-dimethyl-8-(1-D-ribityl)lumazine + H(+) = 5-amino-6-(D-ribitylamino)uracil + riboflavin</text>
        <dbReference type="Rhea" id="RHEA:20772"/>
        <dbReference type="ChEBI" id="CHEBI:15378"/>
        <dbReference type="ChEBI" id="CHEBI:15934"/>
        <dbReference type="ChEBI" id="CHEBI:57986"/>
        <dbReference type="ChEBI" id="CHEBI:58201"/>
        <dbReference type="EC" id="2.5.1.9"/>
    </reaction>
</comment>
<keyword evidence="14 16" id="KW-0456">Lyase</keyword>
<dbReference type="Gene3D" id="2.40.30.20">
    <property type="match status" value="2"/>
</dbReference>
<evidence type="ECO:0000256" key="8">
    <source>
        <dbReference type="ARBA" id="ARBA00022619"/>
    </source>
</evidence>
<evidence type="ECO:0000256" key="3">
    <source>
        <dbReference type="ARBA" id="ARBA00002803"/>
    </source>
</evidence>
<feature type="site" description="Essential for catalytic activity" evidence="16">
    <location>
        <position position="425"/>
    </location>
</feature>
<evidence type="ECO:0000256" key="10">
    <source>
        <dbReference type="ARBA" id="ARBA00022723"/>
    </source>
</evidence>
<dbReference type="Pfam" id="PF00926">
    <property type="entry name" value="DHBP_synthase"/>
    <property type="match status" value="1"/>
</dbReference>
<dbReference type="PANTHER" id="PTHR21327">
    <property type="entry name" value="GTP CYCLOHYDROLASE II-RELATED"/>
    <property type="match status" value="1"/>
</dbReference>
<feature type="binding site" evidence="16">
    <location>
        <position position="404"/>
    </location>
    <ligand>
        <name>Mg(2+)</name>
        <dbReference type="ChEBI" id="CHEBI:18420"/>
        <label>2</label>
    </ligand>
</feature>
<evidence type="ECO:0000256" key="9">
    <source>
        <dbReference type="ARBA" id="ARBA00022679"/>
    </source>
</evidence>